<dbReference type="Proteomes" id="UP000322619">
    <property type="component" value="Unassembled WGS sequence"/>
</dbReference>
<evidence type="ECO:0000313" key="4">
    <source>
        <dbReference type="EMBL" id="TYC88094.1"/>
    </source>
</evidence>
<accession>A0A5D0WV46</accession>
<dbReference type="AlphaFoldDB" id="A0A5D0WV46"/>
<dbReference type="Pfam" id="PF06253">
    <property type="entry name" value="MTTB"/>
    <property type="match status" value="1"/>
</dbReference>
<comment type="caution">
    <text evidence="4">The sequence shown here is derived from an EMBL/GenBank/DDBJ whole genome shotgun (WGS) entry which is preliminary data.</text>
</comment>
<gene>
    <name evidence="4" type="ORF">FXB42_00295</name>
</gene>
<reference evidence="4 5" key="1">
    <citation type="submission" date="2019-08" db="EMBL/GenBank/DDBJ databases">
        <title>Isolation and enrichment of carboxydotrophic bacteria from anaerobic sludge for the production of bio-based chemicals from syngas.</title>
        <authorList>
            <person name="Antares A.L."/>
            <person name="Moreira J."/>
            <person name="Diender M."/>
            <person name="Parshina S.N."/>
            <person name="Stams A.J.M."/>
            <person name="Alves M."/>
            <person name="Alves J.I."/>
            <person name="Sousa D.Z."/>
        </authorList>
    </citation>
    <scope>NUCLEOTIDE SEQUENCE [LARGE SCALE GENOMIC DNA]</scope>
    <source>
        <strain evidence="4 5">JM</strain>
    </source>
</reference>
<dbReference type="Gene3D" id="3.20.20.480">
    <property type="entry name" value="Trimethylamine methyltransferase-like"/>
    <property type="match status" value="1"/>
</dbReference>
<dbReference type="InterPro" id="IPR038601">
    <property type="entry name" value="MttB-like_sf"/>
</dbReference>
<dbReference type="EMBL" id="VSLA01000002">
    <property type="protein sequence ID" value="TYC88094.1"/>
    <property type="molecule type" value="Genomic_DNA"/>
</dbReference>
<protein>
    <recommendedName>
        <fullName evidence="6">Trimethylamine methyltransferase (MTTB)</fullName>
    </recommendedName>
</protein>
<name>A0A5D0WV46_9FIRM</name>
<evidence type="ECO:0000256" key="1">
    <source>
        <dbReference type="ARBA" id="ARBA00007137"/>
    </source>
</evidence>
<evidence type="ECO:0000256" key="3">
    <source>
        <dbReference type="ARBA" id="ARBA00022679"/>
    </source>
</evidence>
<comment type="similarity">
    <text evidence="1">Belongs to the trimethylamine methyltransferase family.</text>
</comment>
<dbReference type="InterPro" id="IPR010426">
    <property type="entry name" value="MTTB_MeTrfase"/>
</dbReference>
<dbReference type="GO" id="GO:0008168">
    <property type="term" value="F:methyltransferase activity"/>
    <property type="evidence" value="ECO:0007669"/>
    <property type="project" value="UniProtKB-KW"/>
</dbReference>
<sequence>MMGLQGAVIMKLTLSISKKECDLIHEQSLKLLKTMGITVFSNEAQEIFRKAGARVDGKQVFLDAPLVEESLKLVPSAFPVYSNSGRVVVGKGEICTLPAYGGTYVSRNEVIALGTRRDYVNFTKLNQQNQLIKMASPYTIEPFDIPLDLRSAYRMAMLLKYSDKPCLSIVGSQEESCACIAMVKRYRGIDHKPVVLGNVNVSAPMIMGHSTTEVITVHCLENQPLMIACGSGLSGLTAPPTPGGNFLLANAGIIAGIVFAQIQSPGLPIIYGLPLFGVDPFKAETLVGSPATALFTLAAKGMAEYYKIPFRAGGTFTDSKYLDYQSGFESGINLLSTLLAEVDCLMHSFGMEDALKTINYNKYILDEYAFLSLKDFVQGMEINDVTTMMDEILKVGSTGNYISSRNLKLIRKQYRPHGFGEGKTKAAVLKETDDEIIRRLDSYQFTAQTKEQIKIIRGYLPDEYID</sequence>
<organism evidence="4 5">
    <name type="scientific">Acetobacterium wieringae</name>
    <dbReference type="NCBI Taxonomy" id="52694"/>
    <lineage>
        <taxon>Bacteria</taxon>
        <taxon>Bacillati</taxon>
        <taxon>Bacillota</taxon>
        <taxon>Clostridia</taxon>
        <taxon>Eubacteriales</taxon>
        <taxon>Eubacteriaceae</taxon>
        <taxon>Acetobacterium</taxon>
    </lineage>
</organism>
<proteinExistence type="inferred from homology"/>
<keyword evidence="3" id="KW-0808">Transferase</keyword>
<evidence type="ECO:0000313" key="5">
    <source>
        <dbReference type="Proteomes" id="UP000322619"/>
    </source>
</evidence>
<keyword evidence="2" id="KW-0489">Methyltransferase</keyword>
<evidence type="ECO:0008006" key="6">
    <source>
        <dbReference type="Google" id="ProtNLM"/>
    </source>
</evidence>
<evidence type="ECO:0000256" key="2">
    <source>
        <dbReference type="ARBA" id="ARBA00022603"/>
    </source>
</evidence>
<dbReference type="GO" id="GO:0015948">
    <property type="term" value="P:methanogenesis"/>
    <property type="evidence" value="ECO:0007669"/>
    <property type="project" value="InterPro"/>
</dbReference>
<dbReference type="GO" id="GO:0032259">
    <property type="term" value="P:methylation"/>
    <property type="evidence" value="ECO:0007669"/>
    <property type="project" value="UniProtKB-KW"/>
</dbReference>